<proteinExistence type="inferred from homology"/>
<dbReference type="eggNOG" id="COG2518">
    <property type="taxonomic scope" value="Bacteria"/>
</dbReference>
<accession>E3J6B7</accession>
<dbReference type="Gene3D" id="3.40.50.150">
    <property type="entry name" value="Vaccinia Virus protein VP39"/>
    <property type="match status" value="1"/>
</dbReference>
<dbReference type="AlphaFoldDB" id="E3J6B7"/>
<dbReference type="EC" id="2.1.1.77" evidence="3"/>
<evidence type="ECO:0000256" key="3">
    <source>
        <dbReference type="ARBA" id="ARBA00011890"/>
    </source>
</evidence>
<evidence type="ECO:0000256" key="5">
    <source>
        <dbReference type="ARBA" id="ARBA00022490"/>
    </source>
</evidence>
<dbReference type="InterPro" id="IPR027573">
    <property type="entry name" value="Methyltran_FxLD"/>
</dbReference>
<reference evidence="12 13" key="1">
    <citation type="submission" date="2010-10" db="EMBL/GenBank/DDBJ databases">
        <title>Complete sequence of Frankia sp. EuI1c.</title>
        <authorList>
            <consortium name="US DOE Joint Genome Institute"/>
            <person name="Lucas S."/>
            <person name="Copeland A."/>
            <person name="Lapidus A."/>
            <person name="Cheng J.-F."/>
            <person name="Bruce D."/>
            <person name="Goodwin L."/>
            <person name="Pitluck S."/>
            <person name="Chertkov O."/>
            <person name="Detter J.C."/>
            <person name="Han C."/>
            <person name="Tapia R."/>
            <person name="Land M."/>
            <person name="Hauser L."/>
            <person name="Jeffries C."/>
            <person name="Kyrpides N."/>
            <person name="Ivanova N."/>
            <person name="Mikhailova N."/>
            <person name="Beauchemin N."/>
            <person name="Sen A."/>
            <person name="Sur S.A."/>
            <person name="Gtari M."/>
            <person name="Wall L."/>
            <person name="Tisa L."/>
            <person name="Woyke T."/>
        </authorList>
    </citation>
    <scope>NUCLEOTIDE SEQUENCE [LARGE SCALE GENOMIC DNA]</scope>
    <source>
        <strain evidence="13">DSM 45817 / CECT 9037 / EuI1c</strain>
    </source>
</reference>
<evidence type="ECO:0000313" key="12">
    <source>
        <dbReference type="EMBL" id="ADP79544.1"/>
    </source>
</evidence>
<evidence type="ECO:0000256" key="8">
    <source>
        <dbReference type="ARBA" id="ARBA00022691"/>
    </source>
</evidence>
<dbReference type="EMBL" id="CP002299">
    <property type="protein sequence ID" value="ADP79544.1"/>
    <property type="molecule type" value="Genomic_DNA"/>
</dbReference>
<protein>
    <recommendedName>
        <fullName evidence="4">Protein-L-isoaspartate O-methyltransferase</fullName>
        <ecNumber evidence="3">2.1.1.77</ecNumber>
    </recommendedName>
    <alternativeName>
        <fullName evidence="11">L-isoaspartyl protein carboxyl methyltransferase</fullName>
    </alternativeName>
    <alternativeName>
        <fullName evidence="9">Protein L-isoaspartyl methyltransferase</fullName>
    </alternativeName>
    <alternativeName>
        <fullName evidence="10">Protein-beta-aspartate methyltransferase</fullName>
    </alternativeName>
</protein>
<evidence type="ECO:0000256" key="9">
    <source>
        <dbReference type="ARBA" id="ARBA00030757"/>
    </source>
</evidence>
<dbReference type="InterPro" id="IPR000682">
    <property type="entry name" value="PCMT"/>
</dbReference>
<evidence type="ECO:0000256" key="2">
    <source>
        <dbReference type="ARBA" id="ARBA00005369"/>
    </source>
</evidence>
<name>E3J6B7_PSEI1</name>
<gene>
    <name evidence="12" type="ordered locus">FraEuI1c_1482</name>
</gene>
<keyword evidence="6 12" id="KW-0489">Methyltransferase</keyword>
<keyword evidence="13" id="KW-1185">Reference proteome</keyword>
<dbReference type="InParanoid" id="E3J6B7"/>
<keyword evidence="8" id="KW-0949">S-adenosyl-L-methionine</keyword>
<dbReference type="HOGENOM" id="CLU_037629_2_0_11"/>
<dbReference type="Proteomes" id="UP000002484">
    <property type="component" value="Chromosome"/>
</dbReference>
<evidence type="ECO:0000256" key="10">
    <source>
        <dbReference type="ARBA" id="ARBA00031323"/>
    </source>
</evidence>
<dbReference type="GO" id="GO:0004719">
    <property type="term" value="F:protein-L-isoaspartate (D-aspartate) O-methyltransferase activity"/>
    <property type="evidence" value="ECO:0007669"/>
    <property type="project" value="UniProtKB-EC"/>
</dbReference>
<dbReference type="STRING" id="298654.FraEuI1c_1482"/>
<evidence type="ECO:0000256" key="11">
    <source>
        <dbReference type="ARBA" id="ARBA00031350"/>
    </source>
</evidence>
<organism evidence="12 13">
    <name type="scientific">Pseudofrankia inefficax (strain DSM 45817 / CECT 9037 / DDB 130130 / EuI1c)</name>
    <name type="common">Frankia inefficax</name>
    <dbReference type="NCBI Taxonomy" id="298654"/>
    <lineage>
        <taxon>Bacteria</taxon>
        <taxon>Bacillati</taxon>
        <taxon>Actinomycetota</taxon>
        <taxon>Actinomycetes</taxon>
        <taxon>Frankiales</taxon>
        <taxon>Frankiaceae</taxon>
        <taxon>Pseudofrankia</taxon>
    </lineage>
</organism>
<evidence type="ECO:0000256" key="1">
    <source>
        <dbReference type="ARBA" id="ARBA00004496"/>
    </source>
</evidence>
<dbReference type="Pfam" id="PF01135">
    <property type="entry name" value="PCMT"/>
    <property type="match status" value="1"/>
</dbReference>
<dbReference type="PANTHER" id="PTHR11579">
    <property type="entry name" value="PROTEIN-L-ISOASPARTATE O-METHYLTRANSFERASE"/>
    <property type="match status" value="1"/>
</dbReference>
<evidence type="ECO:0000256" key="6">
    <source>
        <dbReference type="ARBA" id="ARBA00022603"/>
    </source>
</evidence>
<comment type="subcellular location">
    <subcellularLocation>
        <location evidence="1">Cytoplasm</location>
    </subcellularLocation>
</comment>
<dbReference type="PANTHER" id="PTHR11579:SF0">
    <property type="entry name" value="PROTEIN-L-ISOASPARTATE(D-ASPARTATE) O-METHYLTRANSFERASE"/>
    <property type="match status" value="1"/>
</dbReference>
<dbReference type="KEGG" id="fri:FraEuI1c_1482"/>
<dbReference type="SUPFAM" id="SSF53335">
    <property type="entry name" value="S-adenosyl-L-methionine-dependent methyltransferases"/>
    <property type="match status" value="1"/>
</dbReference>
<keyword evidence="7 12" id="KW-0808">Transferase</keyword>
<evidence type="ECO:0000256" key="4">
    <source>
        <dbReference type="ARBA" id="ARBA00013346"/>
    </source>
</evidence>
<dbReference type="InterPro" id="IPR029063">
    <property type="entry name" value="SAM-dependent_MTases_sf"/>
</dbReference>
<dbReference type="GO" id="GO:0032259">
    <property type="term" value="P:methylation"/>
    <property type="evidence" value="ECO:0007669"/>
    <property type="project" value="UniProtKB-KW"/>
</dbReference>
<evidence type="ECO:0000256" key="7">
    <source>
        <dbReference type="ARBA" id="ARBA00022679"/>
    </source>
</evidence>
<dbReference type="NCBIfam" id="TIGR04364">
    <property type="entry name" value="methyltran_FxLD"/>
    <property type="match status" value="1"/>
</dbReference>
<keyword evidence="5" id="KW-0963">Cytoplasm</keyword>
<dbReference type="RefSeq" id="WP_013422664.1">
    <property type="nucleotide sequence ID" value="NC_014666.1"/>
</dbReference>
<evidence type="ECO:0000313" key="13">
    <source>
        <dbReference type="Proteomes" id="UP000002484"/>
    </source>
</evidence>
<comment type="similarity">
    <text evidence="2">Belongs to the methyltransferase superfamily. L-isoaspartyl/D-aspartyl protein methyltransferase family.</text>
</comment>
<dbReference type="OrthoDB" id="4035289at2"/>
<dbReference type="GO" id="GO:0005737">
    <property type="term" value="C:cytoplasm"/>
    <property type="evidence" value="ECO:0007669"/>
    <property type="project" value="UniProtKB-SubCell"/>
</dbReference>
<dbReference type="CDD" id="cd02440">
    <property type="entry name" value="AdoMet_MTases"/>
    <property type="match status" value="1"/>
</dbReference>
<sequence>MSNARVEPGPADDDRAGARRAAMVQRLRELGAVRGEDVARAFSTVPRHLFAPGASLEAAYAPENTVLVRRDDTGALVSTVSAPHIQAMMLEQVQVRPGMRVLEVGSGGYNAALLAELVGPSGAVTTVDIDPEVVDRARSCLAAAGYDQVTVVLADADAGVPDRAPFDLVLVTTGMWDIPPAFTDQLAPGGRLVIPLRLRGLTRSVVFESAGGRLVSRGYELCSFVPVRGVGAHPDEVIRLDGDDAAIRFEDPPDADPVLVRQAVSWPRVEVWSSASVGEDGSFEGLLLWLATGLDNFGLLMARPAAVARGVVGHAWPLGIPTIVGKGSFAYLALSPKAPGQTSREFGVYAHGPDAEALAERMAARIRTWDGGSLTARIEAFPADAPDLVLPAGAVVLDRRHRRLAVSWPTATDLPN</sequence>